<dbReference type="SUPFAM" id="SSF48613">
    <property type="entry name" value="Heme oxygenase-like"/>
    <property type="match status" value="1"/>
</dbReference>
<keyword evidence="3" id="KW-1185">Reference proteome</keyword>
<dbReference type="GO" id="GO:0006772">
    <property type="term" value="P:thiamine metabolic process"/>
    <property type="evidence" value="ECO:0007669"/>
    <property type="project" value="UniProtKB-ARBA"/>
</dbReference>
<evidence type="ECO:0000313" key="3">
    <source>
        <dbReference type="Proteomes" id="UP000239649"/>
    </source>
</evidence>
<evidence type="ECO:0000313" key="2">
    <source>
        <dbReference type="EMBL" id="PSC75207.1"/>
    </source>
</evidence>
<sequence length="204" mass="22263">MAAPQGLPTGTGTAAALWRDREVQRRVLGALHHPFVRALGSGSLPREAFQSYIAEDSFFLRSFAEGYAAAIKRCSPQQGHLQAALKELLAGVEQELQLHDGYAAEWGVELSVHQQPNPATKAYVEWVHTVAANPKQGVAGIVSAMVPCLRLYAYLACQLAQAFPEEEHEYTEWVRSYSSPEYLRLPARAEAILDETAAGESKGG</sequence>
<proteinExistence type="predicted"/>
<dbReference type="InterPro" id="IPR050967">
    <property type="entry name" value="Thiamine_Salvage_TenA"/>
</dbReference>
<dbReference type="AlphaFoldDB" id="A0A2P6VMC6"/>
<reference evidence="2 3" key="1">
    <citation type="journal article" date="2018" name="Plant J.">
        <title>Genome sequences of Chlorella sorokiniana UTEX 1602 and Micractinium conductrix SAG 241.80: implications to maltose excretion by a green alga.</title>
        <authorList>
            <person name="Arriola M.B."/>
            <person name="Velmurugan N."/>
            <person name="Zhang Y."/>
            <person name="Plunkett M.H."/>
            <person name="Hondzo H."/>
            <person name="Barney B.M."/>
        </authorList>
    </citation>
    <scope>NUCLEOTIDE SEQUENCE [LARGE SCALE GENOMIC DNA]</scope>
    <source>
        <strain evidence="2 3">SAG 241.80</strain>
    </source>
</reference>
<accession>A0A2P6VMC6</accession>
<organism evidence="2 3">
    <name type="scientific">Micractinium conductrix</name>
    <dbReference type="NCBI Taxonomy" id="554055"/>
    <lineage>
        <taxon>Eukaryota</taxon>
        <taxon>Viridiplantae</taxon>
        <taxon>Chlorophyta</taxon>
        <taxon>core chlorophytes</taxon>
        <taxon>Trebouxiophyceae</taxon>
        <taxon>Chlorellales</taxon>
        <taxon>Chlorellaceae</taxon>
        <taxon>Chlorella clade</taxon>
        <taxon>Micractinium</taxon>
    </lineage>
</organism>
<feature type="domain" description="Thiaminase-2/PQQC" evidence="1">
    <location>
        <begin position="28"/>
        <end position="195"/>
    </location>
</feature>
<dbReference type="EMBL" id="LHPF02000003">
    <property type="protein sequence ID" value="PSC75207.1"/>
    <property type="molecule type" value="Genomic_DNA"/>
</dbReference>
<protein>
    <submittedName>
        <fullName evidence="2">Thiamine biosynthetic bifunctional enzyme chloroplastic isoform D</fullName>
    </submittedName>
</protein>
<dbReference type="CDD" id="cd19368">
    <property type="entry name" value="TenA_C_AtTH2-like"/>
    <property type="match status" value="1"/>
</dbReference>
<evidence type="ECO:0000259" key="1">
    <source>
        <dbReference type="Pfam" id="PF03070"/>
    </source>
</evidence>
<dbReference type="Gene3D" id="1.20.910.10">
    <property type="entry name" value="Heme oxygenase-like"/>
    <property type="match status" value="1"/>
</dbReference>
<name>A0A2P6VMC6_9CHLO</name>
<gene>
    <name evidence="2" type="ORF">C2E20_1812</name>
</gene>
<dbReference type="InterPro" id="IPR016084">
    <property type="entry name" value="Haem_Oase-like_multi-hlx"/>
</dbReference>
<dbReference type="GO" id="GO:0005829">
    <property type="term" value="C:cytosol"/>
    <property type="evidence" value="ECO:0007669"/>
    <property type="project" value="TreeGrafter"/>
</dbReference>
<comment type="caution">
    <text evidence="2">The sequence shown here is derived from an EMBL/GenBank/DDBJ whole genome shotgun (WGS) entry which is preliminary data.</text>
</comment>
<dbReference type="OrthoDB" id="10028886at2759"/>
<dbReference type="InterPro" id="IPR004305">
    <property type="entry name" value="Thiaminase-2/PQQC"/>
</dbReference>
<dbReference type="Pfam" id="PF03070">
    <property type="entry name" value="TENA_THI-4"/>
    <property type="match status" value="1"/>
</dbReference>
<dbReference type="PANTHER" id="PTHR43198:SF2">
    <property type="entry name" value="SI:CH1073-67J19.1-RELATED"/>
    <property type="match status" value="1"/>
</dbReference>
<dbReference type="Proteomes" id="UP000239649">
    <property type="component" value="Unassembled WGS sequence"/>
</dbReference>
<dbReference type="PANTHER" id="PTHR43198">
    <property type="entry name" value="BIFUNCTIONAL TH2 PROTEIN"/>
    <property type="match status" value="1"/>
</dbReference>